<dbReference type="PANTHER" id="PTHR24379">
    <property type="entry name" value="KRAB AND ZINC FINGER DOMAIN-CONTAINING"/>
    <property type="match status" value="1"/>
</dbReference>
<dbReference type="GO" id="GO:0071897">
    <property type="term" value="P:DNA biosynthetic process"/>
    <property type="evidence" value="ECO:0007669"/>
    <property type="project" value="UniProtKB-ARBA"/>
</dbReference>
<name>A0A226D4T0_FOLCA</name>
<evidence type="ECO:0000259" key="8">
    <source>
        <dbReference type="PROSITE" id="PS50157"/>
    </source>
</evidence>
<dbReference type="SUPFAM" id="SSF57667">
    <property type="entry name" value="beta-beta-alpha zinc fingers"/>
    <property type="match status" value="5"/>
</dbReference>
<keyword evidence="3 5" id="KW-0863">Zinc-finger</keyword>
<dbReference type="InterPro" id="IPR043502">
    <property type="entry name" value="DNA/RNA_pol_sf"/>
</dbReference>
<evidence type="ECO:0000256" key="6">
    <source>
        <dbReference type="SAM" id="MobiDB-lite"/>
    </source>
</evidence>
<dbReference type="InterPro" id="IPR013103">
    <property type="entry name" value="RVT_2"/>
</dbReference>
<proteinExistence type="predicted"/>
<dbReference type="Proteomes" id="UP000198287">
    <property type="component" value="Unassembled WGS sequence"/>
</dbReference>
<comment type="caution">
    <text evidence="9">The sequence shown here is derived from an EMBL/GenBank/DDBJ whole genome shotgun (WGS) entry which is preliminary data.</text>
</comment>
<gene>
    <name evidence="9" type="ORF">Fcan01_25272</name>
</gene>
<evidence type="ECO:0000256" key="5">
    <source>
        <dbReference type="PROSITE-ProRule" id="PRU00042"/>
    </source>
</evidence>
<accession>A0A226D4T0</accession>
<keyword evidence="7" id="KW-0812">Transmembrane</keyword>
<dbReference type="GO" id="GO:0005634">
    <property type="term" value="C:nucleus"/>
    <property type="evidence" value="ECO:0007669"/>
    <property type="project" value="UniProtKB-ARBA"/>
</dbReference>
<feature type="domain" description="C2H2-type" evidence="8">
    <location>
        <begin position="1541"/>
        <end position="1566"/>
    </location>
</feature>
<dbReference type="InterPro" id="IPR036236">
    <property type="entry name" value="Znf_C2H2_sf"/>
</dbReference>
<feature type="domain" description="C2H2-type" evidence="8">
    <location>
        <begin position="1510"/>
        <end position="1538"/>
    </location>
</feature>
<dbReference type="FunFam" id="3.30.160.60:FF:000446">
    <property type="entry name" value="Zinc finger protein"/>
    <property type="match status" value="1"/>
</dbReference>
<evidence type="ECO:0000256" key="4">
    <source>
        <dbReference type="ARBA" id="ARBA00022833"/>
    </source>
</evidence>
<dbReference type="EMBL" id="LNIX01000036">
    <property type="protein sequence ID" value="OXA39838.1"/>
    <property type="molecule type" value="Genomic_DNA"/>
</dbReference>
<keyword evidence="7" id="KW-1133">Transmembrane helix</keyword>
<evidence type="ECO:0000256" key="1">
    <source>
        <dbReference type="ARBA" id="ARBA00022723"/>
    </source>
</evidence>
<keyword evidence="2" id="KW-0677">Repeat</keyword>
<keyword evidence="1" id="KW-0479">Metal-binding</keyword>
<feature type="domain" description="C2H2-type" evidence="8">
    <location>
        <begin position="1719"/>
        <end position="1747"/>
    </location>
</feature>
<dbReference type="Pfam" id="PF07727">
    <property type="entry name" value="RVT_2"/>
    <property type="match status" value="1"/>
</dbReference>
<dbReference type="Pfam" id="PF13894">
    <property type="entry name" value="zf-C2H2_4"/>
    <property type="match status" value="1"/>
</dbReference>
<dbReference type="GO" id="GO:0008270">
    <property type="term" value="F:zinc ion binding"/>
    <property type="evidence" value="ECO:0007669"/>
    <property type="project" value="UniProtKB-KW"/>
</dbReference>
<keyword evidence="10" id="KW-1185">Reference proteome</keyword>
<dbReference type="Gene3D" id="3.30.160.60">
    <property type="entry name" value="Classic Zinc Finger"/>
    <property type="match status" value="6"/>
</dbReference>
<dbReference type="OrthoDB" id="8188638at2759"/>
<feature type="domain" description="C2H2-type" evidence="8">
    <location>
        <begin position="1632"/>
        <end position="1660"/>
    </location>
</feature>
<protein>
    <submittedName>
        <fullName evidence="9">Copia protein</fullName>
    </submittedName>
</protein>
<dbReference type="CDD" id="cd09272">
    <property type="entry name" value="RNase_HI_RT_Ty1"/>
    <property type="match status" value="1"/>
</dbReference>
<feature type="transmembrane region" description="Helical" evidence="7">
    <location>
        <begin position="1135"/>
        <end position="1155"/>
    </location>
</feature>
<dbReference type="PROSITE" id="PS00028">
    <property type="entry name" value="ZINC_FINGER_C2H2_1"/>
    <property type="match status" value="8"/>
</dbReference>
<dbReference type="PROSITE" id="PS50157">
    <property type="entry name" value="ZINC_FINGER_C2H2_2"/>
    <property type="match status" value="8"/>
</dbReference>
<feature type="region of interest" description="Disordered" evidence="6">
    <location>
        <begin position="1263"/>
        <end position="1303"/>
    </location>
</feature>
<reference evidence="9 10" key="1">
    <citation type="submission" date="2015-12" db="EMBL/GenBank/DDBJ databases">
        <title>The genome of Folsomia candida.</title>
        <authorList>
            <person name="Faddeeva A."/>
            <person name="Derks M.F."/>
            <person name="Anvar Y."/>
            <person name="Smit S."/>
            <person name="Van Straalen N."/>
            <person name="Roelofs D."/>
        </authorList>
    </citation>
    <scope>NUCLEOTIDE SEQUENCE [LARGE SCALE GENOMIC DNA]</scope>
    <source>
        <strain evidence="9 10">VU population</strain>
        <tissue evidence="9">Whole body</tissue>
    </source>
</reference>
<dbReference type="SUPFAM" id="SSF56672">
    <property type="entry name" value="DNA/RNA polymerases"/>
    <property type="match status" value="1"/>
</dbReference>
<feature type="domain" description="C2H2-type" evidence="8">
    <location>
        <begin position="1660"/>
        <end position="1688"/>
    </location>
</feature>
<feature type="domain" description="C2H2-type" evidence="8">
    <location>
        <begin position="1449"/>
        <end position="1476"/>
    </location>
</feature>
<evidence type="ECO:0000256" key="3">
    <source>
        <dbReference type="ARBA" id="ARBA00022771"/>
    </source>
</evidence>
<keyword evidence="4" id="KW-0862">Zinc</keyword>
<dbReference type="InterPro" id="IPR013087">
    <property type="entry name" value="Znf_C2H2_type"/>
</dbReference>
<feature type="domain" description="C2H2-type" evidence="8">
    <location>
        <begin position="1573"/>
        <end position="1600"/>
    </location>
</feature>
<evidence type="ECO:0000256" key="2">
    <source>
        <dbReference type="ARBA" id="ARBA00022737"/>
    </source>
</evidence>
<dbReference type="Pfam" id="PF00096">
    <property type="entry name" value="zf-C2H2"/>
    <property type="match status" value="3"/>
</dbReference>
<evidence type="ECO:0000313" key="9">
    <source>
        <dbReference type="EMBL" id="OXA39838.1"/>
    </source>
</evidence>
<sequence length="1753" mass="201182">MLGAPGTIKGSLVRTVAEQFFENLQGPQPSLTAAVSMHFIHRMLKLNLGLRALKCGTCRMLNIPQKKTRLSNCRADLKRKKVKSSPHRGLLIILAGELNRAIPLHCVKNGGKVMESNFLKYVFESVVHPLNEIVFNGVDWTFQQDSAPAFIAKNGASATKKLNSELYLQFGISIILRVFQCQNYESWSKFGAKCKGSDLARALAGPGPAAEILQKLDELTQDRQPIEPKTYSQAMSSWDKLDWREAIDHEINSQLANRTWLLVPRPVKRKVLKNMWVFKLKKQPEGGIRYKARLVVKGCGQVHGVDFGETFAPVIRYETVRALIAVGAARNYTFKQFDVTTAFLNTTLDEDVYMEQPEGCKVSGEFVCKLLKGMYGLKQSPRLWHKSMKEKLLELGFRQCLFDSCLFIYEKDDITVYVGLYVDDGFVEGNDDEFMEYVILSLQKSFKMKVKREVKVFLGLEIIFTVDSIQIHQENYINEVAARFGLENCKKVEIPLSPSHSLEPDVSVNRHDPSLKFQELVGALVFISRCTRPDVAFAVNKLSRYFQCFEEKHWNAAKQVLRYLMTTSTHGISYPKNSHVKLTGYSDADYAGDKEQLRSTTGVIFMINDSPLSWISRRQTLVAQSSCESEYVSLAVACKEGIWLRNLLCEMKALEWNCPFSIFTDSQSAMALAENPEVHDRSKHIQVRWHFIRWMIESNQLKVHHQRTNELVADALTKALPKVSFLEKRKSMNLQRKPEEPVKRKAMLSVGMCHKLQEGSSVSGESRESQQWLATTECEVQYERLFRGELEQASAGVGLGGYAVYKTMQLENNQLKIMRTMDDLENKVAISSVDIIFLKQEIKKIGTTVNRLTDDVNLFKEKAVEVQFITSYIVSRLVVGKGVVLETKRLWRKKKMDDQFFEFLTLPCGSSCPLENGEFKSCVFDEEENSLYLDFLVPIVNQNLTIVEADPFFLMVREKGQICKVIYDGPQTALVSEQEDCVYSTGKDHRGQYLVTPSTSCTKLSLYEKENGFKLDKCIPSEEGSAEAFIHVKAYNNFFYVYCPSFSFTFGMTRNVQCPLSVFKLPLSATFTLNNVTFQGQMLNLVYNEREDPLFLEKVTWHLTPLVNWDELNRTFPILSPLNSNHWGRGSDSDFWIIMMAIGCGFILMGFIILWKKSNCKCARKKRYTRKVHRRMNLEMKTLGVGTHDSRSTEEEIYRHHNTSVHAPVFCATSSYEGSDPHSFWVSYAQVERLDEFPEKSSSVKPVQLDLLGGSAELQLHAAEFSPARRRRRPDLTRRRRRGNSSARRGALPPHKSLRAAEKKDISNIGAPWRAAAELPNGAPRRAAAADGCHDSRRRRRFFNGVELCFGEDNKASILNYKAYGNYTSLLCLNDSEMMECPKGSLTTPIVKSPKKHSSPRVNLTCEVVVKHISVRSRLLDMVTLSMSKILSDFLAPFVDENLNAEEPYACQICAARFRRSSCLRRHERTHQRKPEESNVTVNCEICGKTIKNTRRRYHFLTFHNGRPKYECLICHRTFAHPSMLRGHLNSVHSTKERPRFPCSFSGCGKTYLDKKQVSNHFRMEHVPNPVRFTCPFCRKDFKTRNDLERHIGTHTTERPYPCQTCGSRCTSRTTLRAHERTHLDRSIRTTFKCQFCPSNFLHYGTLWSHVKASHENRRYPCNMCDKVYVTTNDLRRHVASKHSNKSPPNSCDKCEFKSWRKYELSIHVRRVHDGVKNYECYFCGKWFFRFAQLVEHSRRIHTLEKYCSVWKN</sequence>
<evidence type="ECO:0000313" key="10">
    <source>
        <dbReference type="Proteomes" id="UP000198287"/>
    </source>
</evidence>
<organism evidence="9 10">
    <name type="scientific">Folsomia candida</name>
    <name type="common">Springtail</name>
    <dbReference type="NCBI Taxonomy" id="158441"/>
    <lineage>
        <taxon>Eukaryota</taxon>
        <taxon>Metazoa</taxon>
        <taxon>Ecdysozoa</taxon>
        <taxon>Arthropoda</taxon>
        <taxon>Hexapoda</taxon>
        <taxon>Collembola</taxon>
        <taxon>Entomobryomorpha</taxon>
        <taxon>Isotomoidea</taxon>
        <taxon>Isotomidae</taxon>
        <taxon>Proisotominae</taxon>
        <taxon>Folsomia</taxon>
    </lineage>
</organism>
<feature type="compositionally biased region" description="Basic residues" evidence="6">
    <location>
        <begin position="1268"/>
        <end position="1283"/>
    </location>
</feature>
<keyword evidence="7" id="KW-0472">Membrane</keyword>
<dbReference type="SMART" id="SM00355">
    <property type="entry name" value="ZnF_C2H2"/>
    <property type="match status" value="10"/>
</dbReference>
<dbReference type="FunFam" id="3.30.160.60:FF:000100">
    <property type="entry name" value="Zinc finger 45-like"/>
    <property type="match status" value="1"/>
</dbReference>
<feature type="domain" description="C2H2-type" evidence="8">
    <location>
        <begin position="1601"/>
        <end position="1628"/>
    </location>
</feature>
<evidence type="ECO:0000256" key="7">
    <source>
        <dbReference type="SAM" id="Phobius"/>
    </source>
</evidence>
<dbReference type="PANTHER" id="PTHR24379:SF121">
    <property type="entry name" value="C2H2-TYPE DOMAIN-CONTAINING PROTEIN"/>
    <property type="match status" value="1"/>
</dbReference>